<feature type="region of interest" description="Disordered" evidence="3">
    <location>
        <begin position="578"/>
        <end position="697"/>
    </location>
</feature>
<reference evidence="5 6" key="1">
    <citation type="submission" date="2024-01" db="EMBL/GenBank/DDBJ databases">
        <title>The complete chloroplast genome sequence of Lithospermum erythrorhizon: insights into the phylogenetic relationship among Boraginaceae species and the maternal lineages of purple gromwells.</title>
        <authorList>
            <person name="Okada T."/>
            <person name="Watanabe K."/>
        </authorList>
    </citation>
    <scope>NUCLEOTIDE SEQUENCE [LARGE SCALE GENOMIC DNA]</scope>
</reference>
<proteinExistence type="predicted"/>
<dbReference type="InterPro" id="IPR001487">
    <property type="entry name" value="Bromodomain"/>
</dbReference>
<accession>A0AAV3RLX3</accession>
<feature type="compositionally biased region" description="Basic residues" evidence="3">
    <location>
        <begin position="288"/>
        <end position="303"/>
    </location>
</feature>
<protein>
    <submittedName>
        <fullName evidence="5">Chromatin/chromatin-binding, or -regulatory protein</fullName>
    </submittedName>
</protein>
<dbReference type="Proteomes" id="UP001454036">
    <property type="component" value="Unassembled WGS sequence"/>
</dbReference>
<evidence type="ECO:0000313" key="6">
    <source>
        <dbReference type="Proteomes" id="UP001454036"/>
    </source>
</evidence>
<keyword evidence="1 2" id="KW-0103">Bromodomain</keyword>
<feature type="region of interest" description="Disordered" evidence="3">
    <location>
        <begin position="1"/>
        <end position="122"/>
    </location>
</feature>
<evidence type="ECO:0000256" key="3">
    <source>
        <dbReference type="SAM" id="MobiDB-lite"/>
    </source>
</evidence>
<dbReference type="PRINTS" id="PR00503">
    <property type="entry name" value="BROMODOMAIN"/>
</dbReference>
<dbReference type="PANTHER" id="PTHR22881:SF11">
    <property type="entry name" value="BROMODOMAIN-CONTAINING PROTEIN DDB_G0270170-LIKE ISOFORM X1"/>
    <property type="match status" value="1"/>
</dbReference>
<dbReference type="SMART" id="SM00297">
    <property type="entry name" value="BROMO"/>
    <property type="match status" value="1"/>
</dbReference>
<dbReference type="InterPro" id="IPR051831">
    <property type="entry name" value="Bromodomain_contain_prot"/>
</dbReference>
<dbReference type="PROSITE" id="PS50014">
    <property type="entry name" value="BROMODOMAIN_2"/>
    <property type="match status" value="1"/>
</dbReference>
<feature type="region of interest" description="Disordered" evidence="3">
    <location>
        <begin position="272"/>
        <end position="337"/>
    </location>
</feature>
<evidence type="ECO:0000256" key="1">
    <source>
        <dbReference type="ARBA" id="ARBA00023117"/>
    </source>
</evidence>
<feature type="compositionally biased region" description="Low complexity" evidence="3">
    <location>
        <begin position="89"/>
        <end position="102"/>
    </location>
</feature>
<feature type="compositionally biased region" description="Polar residues" evidence="3">
    <location>
        <begin position="582"/>
        <end position="610"/>
    </location>
</feature>
<sequence>MGKISSAAPPLPPPLTEMKRKKKKGRPSLTDQTKRRLNQFPKTLTLTPPNHQRRSSRRTSNSPPLQTSDDDDDERMQKKVKLVVRLPKNNHNINNNLRNLNNPSEDEKNSDSGGSGDDLDLGGDEEVEEVMKMEKIDEVESRSGEQGSDQEEKVSKVTDVLHGSELKTGPTTPLPDKKLLVFILDRLQKKDTYGVFSEPVDANELPDYHEIIKKPIDFGTVRKKLDGRAYKNLEELEADILLICSNAMQYNAPDTVYYRQARSIQEIARRDFSNLRHEGDDGEPQPKIVRRGRPPGKTPKKHIERSPLDRIGPEISSDVTLASGGEKGAGPNSSYSLRKTSSLYRHRSSDGFLTPNRSSIGENGSEWSIDWSSEFPASILRADMKHGNKNITVDVTKRDTYREYQPPDSDNNLPGLLNIDGDMKRLMPVGLNFAQHAYARSLAKFAANLGPVAWKVASRKIESLLPAGVKFGPGWVGEPETLPEPLPSSSGEKQKSPSHLASDLHSSAPVSRPSAPGSNPALHQSRPSEQMVEAVRRLNSQSDVPAQSGAPAWGLQGWSHQALQKSMFHPSRNGFGGVSGVYGQSPSQLGMSSPSVATGQSGPQEGSTPYQRPGVVRRNDASSSVYPSSSSYNNHCFEESKVSHSPGKSVYEEFPAEQKPSLPIPPDLNVRVPGPSSPSSTLVAGTSQQQPDLALQL</sequence>
<feature type="compositionally biased region" description="Low complexity" evidence="3">
    <location>
        <begin position="622"/>
        <end position="632"/>
    </location>
</feature>
<organism evidence="5 6">
    <name type="scientific">Lithospermum erythrorhizon</name>
    <name type="common">Purple gromwell</name>
    <name type="synonym">Lithospermum officinale var. erythrorhizon</name>
    <dbReference type="NCBI Taxonomy" id="34254"/>
    <lineage>
        <taxon>Eukaryota</taxon>
        <taxon>Viridiplantae</taxon>
        <taxon>Streptophyta</taxon>
        <taxon>Embryophyta</taxon>
        <taxon>Tracheophyta</taxon>
        <taxon>Spermatophyta</taxon>
        <taxon>Magnoliopsida</taxon>
        <taxon>eudicotyledons</taxon>
        <taxon>Gunneridae</taxon>
        <taxon>Pentapetalae</taxon>
        <taxon>asterids</taxon>
        <taxon>lamiids</taxon>
        <taxon>Boraginales</taxon>
        <taxon>Boraginaceae</taxon>
        <taxon>Boraginoideae</taxon>
        <taxon>Lithospermeae</taxon>
        <taxon>Lithospermum</taxon>
    </lineage>
</organism>
<dbReference type="InterPro" id="IPR036427">
    <property type="entry name" value="Bromodomain-like_sf"/>
</dbReference>
<dbReference type="EMBL" id="BAABME010009844">
    <property type="protein sequence ID" value="GAA0175923.1"/>
    <property type="molecule type" value="Genomic_DNA"/>
</dbReference>
<dbReference type="AlphaFoldDB" id="A0AAV3RLX3"/>
<feature type="compositionally biased region" description="Polar residues" evidence="3">
    <location>
        <begin position="677"/>
        <end position="691"/>
    </location>
</feature>
<feature type="region of interest" description="Disordered" evidence="3">
    <location>
        <begin position="474"/>
        <end position="533"/>
    </location>
</feature>
<evidence type="ECO:0000313" key="5">
    <source>
        <dbReference type="EMBL" id="GAA0175923.1"/>
    </source>
</evidence>
<evidence type="ECO:0000256" key="2">
    <source>
        <dbReference type="PROSITE-ProRule" id="PRU00035"/>
    </source>
</evidence>
<dbReference type="Pfam" id="PF00439">
    <property type="entry name" value="Bromodomain"/>
    <property type="match status" value="1"/>
</dbReference>
<gene>
    <name evidence="5" type="ORF">LIER_29013</name>
</gene>
<dbReference type="InterPro" id="IPR018359">
    <property type="entry name" value="Bromodomain_CS"/>
</dbReference>
<name>A0AAV3RLX3_LITER</name>
<feature type="domain" description="Bromo" evidence="4">
    <location>
        <begin position="188"/>
        <end position="258"/>
    </location>
</feature>
<keyword evidence="6" id="KW-1185">Reference proteome</keyword>
<evidence type="ECO:0000259" key="4">
    <source>
        <dbReference type="PROSITE" id="PS50014"/>
    </source>
</evidence>
<dbReference type="PANTHER" id="PTHR22881">
    <property type="entry name" value="BROMODOMAIN CONTAINING PROTEIN"/>
    <property type="match status" value="1"/>
</dbReference>
<feature type="region of interest" description="Disordered" evidence="3">
    <location>
        <begin position="135"/>
        <end position="170"/>
    </location>
</feature>
<comment type="caution">
    <text evidence="5">The sequence shown here is derived from an EMBL/GenBank/DDBJ whole genome shotgun (WGS) entry which is preliminary data.</text>
</comment>
<dbReference type="Gene3D" id="1.20.920.10">
    <property type="entry name" value="Bromodomain-like"/>
    <property type="match status" value="1"/>
</dbReference>
<feature type="compositionally biased region" description="Polar residues" evidence="3">
    <location>
        <begin position="40"/>
        <end position="50"/>
    </location>
</feature>
<dbReference type="PROSITE" id="PS00633">
    <property type="entry name" value="BROMODOMAIN_1"/>
    <property type="match status" value="1"/>
</dbReference>
<dbReference type="SUPFAM" id="SSF47370">
    <property type="entry name" value="Bromodomain"/>
    <property type="match status" value="1"/>
</dbReference>
<dbReference type="CDD" id="cd04369">
    <property type="entry name" value="Bromodomain"/>
    <property type="match status" value="1"/>
</dbReference>